<keyword evidence="2" id="KW-1185">Reference proteome</keyword>
<evidence type="ECO:0000313" key="2">
    <source>
        <dbReference type="Proteomes" id="UP000277811"/>
    </source>
</evidence>
<evidence type="ECO:0000313" key="1">
    <source>
        <dbReference type="EMBL" id="VBB06641.1"/>
    </source>
</evidence>
<organism evidence="1 2">
    <name type="scientific">Lucifera butyrica</name>
    <dbReference type="NCBI Taxonomy" id="1351585"/>
    <lineage>
        <taxon>Bacteria</taxon>
        <taxon>Bacillati</taxon>
        <taxon>Bacillota</taxon>
        <taxon>Negativicutes</taxon>
        <taxon>Veillonellales</taxon>
        <taxon>Veillonellaceae</taxon>
        <taxon>Lucifera</taxon>
    </lineage>
</organism>
<sequence length="109" mass="12260">MGKIKKNLTDQEMLAGYQEKITFEHMPDEEVPAKQDKSSKKPSADHFANAFLSPELEEKIGKLLLELKLKLFKEGIVDYEIKPVLDGTQIVLRAVPKPAKEKGKSGNPR</sequence>
<dbReference type="AlphaFoldDB" id="A0A498R5H4"/>
<dbReference type="Proteomes" id="UP000277811">
    <property type="component" value="Unassembled WGS sequence"/>
</dbReference>
<proteinExistence type="predicted"/>
<protein>
    <submittedName>
        <fullName evidence="1">Uncharacterized protein</fullName>
    </submittedName>
</protein>
<reference evidence="1 2" key="1">
    <citation type="submission" date="2018-06" db="EMBL/GenBank/DDBJ databases">
        <authorList>
            <person name="Strepis N."/>
        </authorList>
    </citation>
    <scope>NUCLEOTIDE SEQUENCE [LARGE SCALE GENOMIC DNA]</scope>
    <source>
        <strain evidence="1">LUCI</strain>
    </source>
</reference>
<name>A0A498R5H4_9FIRM</name>
<dbReference type="EMBL" id="UPPP01000066">
    <property type="protein sequence ID" value="VBB06641.1"/>
    <property type="molecule type" value="Genomic_DNA"/>
</dbReference>
<dbReference type="OrthoDB" id="1629499at2"/>
<dbReference type="RefSeq" id="WP_122627584.1">
    <property type="nucleotide sequence ID" value="NZ_UPPP01000066.1"/>
</dbReference>
<gene>
    <name evidence="1" type="ORF">LUCI_1877</name>
</gene>
<accession>A0A498R5H4</accession>